<evidence type="ECO:0000256" key="6">
    <source>
        <dbReference type="SAM" id="MobiDB-lite"/>
    </source>
</evidence>
<evidence type="ECO:0000259" key="7">
    <source>
        <dbReference type="PROSITE" id="PS50863"/>
    </source>
</evidence>
<dbReference type="PANTHER" id="PTHR31920">
    <property type="entry name" value="B3 DOMAIN-CONTAINING"/>
    <property type="match status" value="1"/>
</dbReference>
<keyword evidence="5" id="KW-0539">Nucleus</keyword>
<dbReference type="Pfam" id="PF02362">
    <property type="entry name" value="B3"/>
    <property type="match status" value="2"/>
</dbReference>
<feature type="compositionally biased region" description="Basic residues" evidence="6">
    <location>
        <begin position="168"/>
        <end position="180"/>
    </location>
</feature>
<evidence type="ECO:0000313" key="8">
    <source>
        <dbReference type="EMBL" id="MCL7029524.1"/>
    </source>
</evidence>
<organism evidence="8 9">
    <name type="scientific">Papaver nudicaule</name>
    <name type="common">Iceland poppy</name>
    <dbReference type="NCBI Taxonomy" id="74823"/>
    <lineage>
        <taxon>Eukaryota</taxon>
        <taxon>Viridiplantae</taxon>
        <taxon>Streptophyta</taxon>
        <taxon>Embryophyta</taxon>
        <taxon>Tracheophyta</taxon>
        <taxon>Spermatophyta</taxon>
        <taxon>Magnoliopsida</taxon>
        <taxon>Ranunculales</taxon>
        <taxon>Papaveraceae</taxon>
        <taxon>Papaveroideae</taxon>
        <taxon>Papaver</taxon>
    </lineage>
</organism>
<keyword evidence="3" id="KW-0238">DNA-binding</keyword>
<evidence type="ECO:0000256" key="3">
    <source>
        <dbReference type="ARBA" id="ARBA00023125"/>
    </source>
</evidence>
<keyword evidence="4" id="KW-0804">Transcription</keyword>
<dbReference type="InterPro" id="IPR015300">
    <property type="entry name" value="DNA-bd_pseudobarrel_sf"/>
</dbReference>
<name>A0AA41V323_PAPNU</name>
<protein>
    <recommendedName>
        <fullName evidence="7">TF-B3 domain-containing protein</fullName>
    </recommendedName>
</protein>
<dbReference type="Proteomes" id="UP001177140">
    <property type="component" value="Unassembled WGS sequence"/>
</dbReference>
<evidence type="ECO:0000256" key="4">
    <source>
        <dbReference type="ARBA" id="ARBA00023163"/>
    </source>
</evidence>
<dbReference type="CDD" id="cd10017">
    <property type="entry name" value="B3_DNA"/>
    <property type="match status" value="2"/>
</dbReference>
<sequence>MIEMKRFVGPDRKYRFFKVLLEEDEFRMRIPEAFLSRISRKSQSREQAVIKGPSGAHWVTEVNKSRDGIFLEIGWEVFVRENGLRMYDFLVFKYHGNMRFSVKVFNMYGVPREECFTPVHSSPSSGCPPVGRPLRSRERRFVEVEQQRRRQDGNESDEDDNEDEVPRKTLKLSSSRKKRRQSIDAREYARANEIEHRFASRSSFPFFRVILQPAYLRCNYLPIPVAARRAYFPDDLKTVKVKYSDGRSWKLGILHSKRGIRLSSGASKFIKKKTGLNLKLGDVCVFEIVEKRSHQLVLQVNVSRRVPILDDDSDDDLDEDLEDNSDE</sequence>
<dbReference type="GO" id="GO:0003677">
    <property type="term" value="F:DNA binding"/>
    <property type="evidence" value="ECO:0007669"/>
    <property type="project" value="UniProtKB-KW"/>
</dbReference>
<comment type="subcellular location">
    <subcellularLocation>
        <location evidence="1">Nucleus</location>
    </subcellularLocation>
</comment>
<feature type="domain" description="TF-B3" evidence="7">
    <location>
        <begin position="206"/>
        <end position="304"/>
    </location>
</feature>
<proteinExistence type="predicted"/>
<feature type="compositionally biased region" description="Acidic residues" evidence="6">
    <location>
        <begin position="154"/>
        <end position="163"/>
    </location>
</feature>
<evidence type="ECO:0000256" key="5">
    <source>
        <dbReference type="ARBA" id="ARBA00023242"/>
    </source>
</evidence>
<evidence type="ECO:0000313" key="9">
    <source>
        <dbReference type="Proteomes" id="UP001177140"/>
    </source>
</evidence>
<dbReference type="SMART" id="SM01019">
    <property type="entry name" value="B3"/>
    <property type="match status" value="2"/>
</dbReference>
<feature type="compositionally biased region" description="Basic and acidic residues" evidence="6">
    <location>
        <begin position="141"/>
        <end position="153"/>
    </location>
</feature>
<dbReference type="GO" id="GO:0005634">
    <property type="term" value="C:nucleus"/>
    <property type="evidence" value="ECO:0007669"/>
    <property type="project" value="UniProtKB-SubCell"/>
</dbReference>
<dbReference type="SUPFAM" id="SSF101936">
    <property type="entry name" value="DNA-binding pseudobarrel domain"/>
    <property type="match status" value="2"/>
</dbReference>
<feature type="region of interest" description="Disordered" evidence="6">
    <location>
        <begin position="141"/>
        <end position="184"/>
    </location>
</feature>
<dbReference type="EMBL" id="JAJJMA010091250">
    <property type="protein sequence ID" value="MCL7029524.1"/>
    <property type="molecule type" value="Genomic_DNA"/>
</dbReference>
<evidence type="ECO:0000256" key="2">
    <source>
        <dbReference type="ARBA" id="ARBA00023015"/>
    </source>
</evidence>
<keyword evidence="9" id="KW-1185">Reference proteome</keyword>
<comment type="caution">
    <text evidence="8">The sequence shown here is derived from an EMBL/GenBank/DDBJ whole genome shotgun (WGS) entry which is preliminary data.</text>
</comment>
<reference evidence="8" key="1">
    <citation type="submission" date="2022-03" db="EMBL/GenBank/DDBJ databases">
        <title>A functionally conserved STORR gene fusion in Papaver species that diverged 16.8 million years ago.</title>
        <authorList>
            <person name="Catania T."/>
        </authorList>
    </citation>
    <scope>NUCLEOTIDE SEQUENCE</scope>
    <source>
        <strain evidence="8">S-191538</strain>
    </source>
</reference>
<evidence type="ECO:0000256" key="1">
    <source>
        <dbReference type="ARBA" id="ARBA00004123"/>
    </source>
</evidence>
<gene>
    <name evidence="8" type="ORF">MKW94_027092</name>
</gene>
<keyword evidence="2" id="KW-0805">Transcription regulation</keyword>
<dbReference type="AlphaFoldDB" id="A0AA41V323"/>
<feature type="domain" description="TF-B3" evidence="7">
    <location>
        <begin position="13"/>
        <end position="108"/>
    </location>
</feature>
<accession>A0AA41V323</accession>
<dbReference type="PROSITE" id="PS50863">
    <property type="entry name" value="B3"/>
    <property type="match status" value="2"/>
</dbReference>
<dbReference type="InterPro" id="IPR050655">
    <property type="entry name" value="Plant_B3_domain"/>
</dbReference>
<dbReference type="PANTHER" id="PTHR31920:SF132">
    <property type="entry name" value="TF-B3 DOMAIN-CONTAINING PROTEIN"/>
    <property type="match status" value="1"/>
</dbReference>
<dbReference type="Gene3D" id="2.40.330.10">
    <property type="entry name" value="DNA-binding pseudobarrel domain"/>
    <property type="match status" value="2"/>
</dbReference>
<dbReference type="InterPro" id="IPR003340">
    <property type="entry name" value="B3_DNA-bd"/>
</dbReference>